<organism evidence="1 2">
    <name type="scientific">Sorangium cellulosum</name>
    <name type="common">Polyangium cellulosum</name>
    <dbReference type="NCBI Taxonomy" id="56"/>
    <lineage>
        <taxon>Bacteria</taxon>
        <taxon>Pseudomonadati</taxon>
        <taxon>Myxococcota</taxon>
        <taxon>Polyangia</taxon>
        <taxon>Polyangiales</taxon>
        <taxon>Polyangiaceae</taxon>
        <taxon>Sorangium</taxon>
    </lineage>
</organism>
<comment type="caution">
    <text evidence="1">The sequence shown here is derived from an EMBL/GenBank/DDBJ whole genome shotgun (WGS) entry which is preliminary data.</text>
</comment>
<protein>
    <submittedName>
        <fullName evidence="1">Uncharacterized protein</fullName>
    </submittedName>
</protein>
<evidence type="ECO:0000313" key="1">
    <source>
        <dbReference type="EMBL" id="KYF66412.1"/>
    </source>
</evidence>
<reference evidence="1 2" key="1">
    <citation type="submission" date="2014-02" db="EMBL/GenBank/DDBJ databases">
        <title>The small core and large imbalanced accessory genome model reveals a collaborative survival strategy of Sorangium cellulosum strains in nature.</title>
        <authorList>
            <person name="Han K."/>
            <person name="Peng R."/>
            <person name="Blom J."/>
            <person name="Li Y.-Z."/>
        </authorList>
    </citation>
    <scope>NUCLEOTIDE SEQUENCE [LARGE SCALE GENOMIC DNA]</scope>
    <source>
        <strain evidence="1 2">So0157-18</strain>
    </source>
</reference>
<name>A0A150QEV8_SORCE</name>
<dbReference type="Proteomes" id="UP000075604">
    <property type="component" value="Unassembled WGS sequence"/>
</dbReference>
<proteinExistence type="predicted"/>
<dbReference type="AlphaFoldDB" id="A0A150QEV8"/>
<evidence type="ECO:0000313" key="2">
    <source>
        <dbReference type="Proteomes" id="UP000075604"/>
    </source>
</evidence>
<sequence length="80" mass="8756">MRAPSEDPDAQPIIVAEPPDPAPITRLFVIWDEWGALSQQERSEIITNAYLRAHGQADALRLSVAMGVTRAEAVRMGLTS</sequence>
<accession>A0A150QEV8</accession>
<gene>
    <name evidence="1" type="ORF">BE04_00115</name>
</gene>
<dbReference type="EMBL" id="JELX01000346">
    <property type="protein sequence ID" value="KYF66412.1"/>
    <property type="molecule type" value="Genomic_DNA"/>
</dbReference>